<gene>
    <name evidence="2" type="ORF">CLV89_1232</name>
</gene>
<dbReference type="RefSeq" id="WP_106165469.1">
    <property type="nucleotide sequence ID" value="NZ_PVUF01000023.1"/>
</dbReference>
<sequence>MSSAIQLDLIDFVERGGPAFALIDGANCSALSQITALERESVSLYKRSIAIPQEVAPWLVPITTETTVEILSLLPPDSHWGVLFHSDAPFTDLQAHFRRFTMVTLPGGSAPSYFRFYDPRVFTDALTALSPWRAAELCKPVNTIAVPASPVLNMSFDPLAPRLSFRGKVFELAKPTQSEKGTGQRLQFLTPVEKAALDKLNYRRTGLKLARDLQRAYPSASHESIIYAAKMALRLGKAHALTTVKELRVLGDCLIAYSGQFPTSFPEARRILDARPAERWQKGVWLREWLEQTRVQTVVSQKAMS</sequence>
<dbReference type="AlphaFoldDB" id="A0A2T1A7T1"/>
<name>A0A2T1A7T1_TRISK</name>
<organism evidence="2 3">
    <name type="scientific">Tritonibacter scottomollicae</name>
    <name type="common">Epibacterium scottomollicae</name>
    <dbReference type="NCBI Taxonomy" id="483013"/>
    <lineage>
        <taxon>Bacteria</taxon>
        <taxon>Pseudomonadati</taxon>
        <taxon>Pseudomonadota</taxon>
        <taxon>Alphaproteobacteria</taxon>
        <taxon>Rhodobacterales</taxon>
        <taxon>Paracoccaceae</taxon>
        <taxon>Tritonibacter</taxon>
    </lineage>
</organism>
<protein>
    <submittedName>
        <fullName evidence="2">Uncharacterized protein DUF4123</fullName>
    </submittedName>
</protein>
<evidence type="ECO:0000259" key="1">
    <source>
        <dbReference type="Pfam" id="PF13503"/>
    </source>
</evidence>
<reference evidence="2 3" key="1">
    <citation type="submission" date="2018-03" db="EMBL/GenBank/DDBJ databases">
        <title>Genomic Encyclopedia of Archaeal and Bacterial Type Strains, Phase II (KMG-II): from individual species to whole genera.</title>
        <authorList>
            <person name="Goeker M."/>
        </authorList>
    </citation>
    <scope>NUCLEOTIDE SEQUENCE [LARGE SCALE GENOMIC DNA]</scope>
    <source>
        <strain evidence="2 3">DSM 25328</strain>
    </source>
</reference>
<proteinExistence type="predicted"/>
<evidence type="ECO:0000313" key="2">
    <source>
        <dbReference type="EMBL" id="PRZ44537.1"/>
    </source>
</evidence>
<comment type="caution">
    <text evidence="2">The sequence shown here is derived from an EMBL/GenBank/DDBJ whole genome shotgun (WGS) entry which is preliminary data.</text>
</comment>
<dbReference type="EMBL" id="PVUF01000023">
    <property type="protein sequence ID" value="PRZ44537.1"/>
    <property type="molecule type" value="Genomic_DNA"/>
</dbReference>
<dbReference type="Pfam" id="PF13503">
    <property type="entry name" value="DUF4123"/>
    <property type="match status" value="1"/>
</dbReference>
<dbReference type="Proteomes" id="UP000237718">
    <property type="component" value="Unassembled WGS sequence"/>
</dbReference>
<dbReference type="InterPro" id="IPR025391">
    <property type="entry name" value="DUF4123"/>
</dbReference>
<accession>A0A2T1A7T1</accession>
<evidence type="ECO:0000313" key="3">
    <source>
        <dbReference type="Proteomes" id="UP000237718"/>
    </source>
</evidence>
<feature type="domain" description="DUF4123" evidence="1">
    <location>
        <begin position="20"/>
        <end position="134"/>
    </location>
</feature>
<dbReference type="OrthoDB" id="6112377at2"/>